<dbReference type="RefSeq" id="WP_155695542.1">
    <property type="nucleotide sequence ID" value="NZ_WOCD01000003.1"/>
</dbReference>
<dbReference type="GO" id="GO:0004497">
    <property type="term" value="F:monooxygenase activity"/>
    <property type="evidence" value="ECO:0007669"/>
    <property type="project" value="InterPro"/>
</dbReference>
<dbReference type="InterPro" id="IPR033856">
    <property type="entry name" value="Trp_halogen"/>
</dbReference>
<evidence type="ECO:0000256" key="2">
    <source>
        <dbReference type="PIRSR" id="PIRSR011396-2"/>
    </source>
</evidence>
<dbReference type="GO" id="GO:0000166">
    <property type="term" value="F:nucleotide binding"/>
    <property type="evidence" value="ECO:0007669"/>
    <property type="project" value="UniProtKB-KW"/>
</dbReference>
<feature type="binding site" evidence="2">
    <location>
        <begin position="20"/>
        <end position="23"/>
    </location>
    <ligand>
        <name>FAD</name>
        <dbReference type="ChEBI" id="CHEBI:57692"/>
    </ligand>
</feature>
<keyword evidence="4" id="KW-1185">Reference proteome</keyword>
<dbReference type="SUPFAM" id="SSF51905">
    <property type="entry name" value="FAD/NAD(P)-binding domain"/>
    <property type="match status" value="1"/>
</dbReference>
<gene>
    <name evidence="3" type="ORF">GNP35_07605</name>
</gene>
<comment type="caution">
    <text evidence="3">The sequence shown here is derived from an EMBL/GenBank/DDBJ whole genome shotgun (WGS) entry which is preliminary data.</text>
</comment>
<dbReference type="EMBL" id="WOCD01000003">
    <property type="protein sequence ID" value="MUH72354.1"/>
    <property type="molecule type" value="Genomic_DNA"/>
</dbReference>
<feature type="binding site" evidence="2">
    <location>
        <position position="85"/>
    </location>
    <ligand>
        <name>7-chloro-L-tryptophan</name>
        <dbReference type="ChEBI" id="CHEBI:58713"/>
    </ligand>
</feature>
<dbReference type="PANTHER" id="PTHR43747:SF4">
    <property type="entry name" value="FLAVIN-DEPENDENT TRYPTOPHAN HALOGENASE"/>
    <property type="match status" value="1"/>
</dbReference>
<feature type="binding site" evidence="2">
    <location>
        <position position="349"/>
    </location>
    <ligand>
        <name>L-tryptophan</name>
        <dbReference type="ChEBI" id="CHEBI:57912"/>
    </ligand>
</feature>
<dbReference type="Gene3D" id="3.50.50.60">
    <property type="entry name" value="FAD/NAD(P)-binding domain"/>
    <property type="match status" value="1"/>
</dbReference>
<reference evidence="3 4" key="1">
    <citation type="submission" date="2019-11" db="EMBL/GenBank/DDBJ databases">
        <title>P. haliotis isolates from Z. marina roots.</title>
        <authorList>
            <person name="Cohen M."/>
            <person name="Jospin G."/>
            <person name="Eisen J.A."/>
            <person name="Coil D.A."/>
        </authorList>
    </citation>
    <scope>NUCLEOTIDE SEQUENCE [LARGE SCALE GENOMIC DNA]</scope>
    <source>
        <strain evidence="3 4">UCD-MCMsp1aY</strain>
    </source>
</reference>
<keyword evidence="2" id="KW-0285">Flavoprotein</keyword>
<proteinExistence type="predicted"/>
<evidence type="ECO:0000256" key="1">
    <source>
        <dbReference type="PIRSR" id="PIRSR011396-1"/>
    </source>
</evidence>
<dbReference type="Pfam" id="PF04820">
    <property type="entry name" value="Trp_halogenase"/>
    <property type="match status" value="1"/>
</dbReference>
<name>A0A6N8F849_9GAMM</name>
<dbReference type="PANTHER" id="PTHR43747">
    <property type="entry name" value="FAD-BINDING PROTEIN"/>
    <property type="match status" value="1"/>
</dbReference>
<dbReference type="InterPro" id="IPR036188">
    <property type="entry name" value="FAD/NAD-bd_sf"/>
</dbReference>
<dbReference type="InterPro" id="IPR006905">
    <property type="entry name" value="Flavin_halogenase"/>
</dbReference>
<dbReference type="OrthoDB" id="7178350at2"/>
<protein>
    <submittedName>
        <fullName evidence="3">FAD-dependent oxidoreductase</fullName>
    </submittedName>
</protein>
<dbReference type="InterPro" id="IPR050816">
    <property type="entry name" value="Flavin-dep_Halogenase_NPB"/>
</dbReference>
<feature type="binding site" evidence="2">
    <location>
        <position position="340"/>
    </location>
    <ligand>
        <name>FAD</name>
        <dbReference type="ChEBI" id="CHEBI:57692"/>
    </ligand>
</feature>
<evidence type="ECO:0000313" key="4">
    <source>
        <dbReference type="Proteomes" id="UP000439994"/>
    </source>
</evidence>
<feature type="active site" evidence="1">
    <location>
        <position position="85"/>
    </location>
</feature>
<dbReference type="PIRSF" id="PIRSF011396">
    <property type="entry name" value="Trp_halogenase"/>
    <property type="match status" value="1"/>
</dbReference>
<keyword evidence="2" id="KW-0274">FAD</keyword>
<dbReference type="Proteomes" id="UP000439994">
    <property type="component" value="Unassembled WGS sequence"/>
</dbReference>
<organism evidence="3 4">
    <name type="scientific">Psychrosphaera haliotis</name>
    <dbReference type="NCBI Taxonomy" id="555083"/>
    <lineage>
        <taxon>Bacteria</taxon>
        <taxon>Pseudomonadati</taxon>
        <taxon>Pseudomonadota</taxon>
        <taxon>Gammaproteobacteria</taxon>
        <taxon>Alteromonadales</taxon>
        <taxon>Pseudoalteromonadaceae</taxon>
        <taxon>Psychrosphaera</taxon>
    </lineage>
</organism>
<keyword evidence="2" id="KW-0547">Nucleotide-binding</keyword>
<dbReference type="AlphaFoldDB" id="A0A6N8F849"/>
<accession>A0A6N8F849</accession>
<sequence length="507" mass="57440">MSDIKNNNAKNIQSVAIVGGGSAGWMTASMLSKQLGSSIQITLIESEQIGTIGVGEATIPPIQNFNRILGIDETEFLSSCNGSIKLAIEFENWTKLNHKYMHPFGSFAVDFDYMSFPYFWLKARAEGYKRDLQEFSIAWHLASNNKFQKPSTDPQSLASKFDYAYHFDAGKYAQFLRQYSEKNGVVRKEGKIVDVVTSDIDSSISSVRLESGELVNADFFVDCSGQQALLLGKTLNVEFESWHEHLLNDRAVAVQTAHMSQLKPYTRSIAHHAGWQWRIPLQTRMGNGNVYASEFMQQDEAEKLLLDTVEGPTLTEPNHIKFKTGKRAKFWHKNCVAIGLSAGFLEPLESTSLHLIQSGIMRLVRLFPDLSMSPLLQQEYNNSTAKEYEAIKDFIILHYKATERDDSEYWRYCKNMDIPDSLKSRIELYKEHGHLSVHDKELFKQDNWMAVLTGQHVYPESVGPILAAKNELDLTRTLDSIYNNMKGLATTATGHEMYLMKNAPFKG</sequence>
<evidence type="ECO:0000313" key="3">
    <source>
        <dbReference type="EMBL" id="MUH72354.1"/>
    </source>
</evidence>